<evidence type="ECO:0000256" key="6">
    <source>
        <dbReference type="ARBA" id="ARBA00023136"/>
    </source>
</evidence>
<accession>A0AAV5AU86</accession>
<keyword evidence="4 7" id="KW-0812">Transmembrane</keyword>
<dbReference type="Proteomes" id="UP001207736">
    <property type="component" value="Unassembled WGS sequence"/>
</dbReference>
<dbReference type="AlphaFoldDB" id="A0AAV5AU86"/>
<keyword evidence="2" id="KW-0813">Transport</keyword>
<reference evidence="9 12" key="1">
    <citation type="submission" date="2021-11" db="EMBL/GenBank/DDBJ databases">
        <title>Draft genome sequence of Capnocytophaga sp. strain KC07075 isolated from cat oral cavity.</title>
        <authorList>
            <person name="Suzuki M."/>
            <person name="Imaoka K."/>
            <person name="Kimura M."/>
            <person name="Morikawa S."/>
            <person name="Maeda K."/>
        </authorList>
    </citation>
    <scope>NUCLEOTIDE SEQUENCE</scope>
    <source>
        <strain evidence="9">KC07075</strain>
        <strain evidence="10 12">KC07079</strain>
    </source>
</reference>
<comment type="caution">
    <text evidence="9">The sequence shown here is derived from an EMBL/GenBank/DDBJ whole genome shotgun (WGS) entry which is preliminary data.</text>
</comment>
<dbReference type="GO" id="GO:0005886">
    <property type="term" value="C:plasma membrane"/>
    <property type="evidence" value="ECO:0007669"/>
    <property type="project" value="UniProtKB-SubCell"/>
</dbReference>
<proteinExistence type="predicted"/>
<evidence type="ECO:0000256" key="1">
    <source>
        <dbReference type="ARBA" id="ARBA00004651"/>
    </source>
</evidence>
<evidence type="ECO:0000256" key="4">
    <source>
        <dbReference type="ARBA" id="ARBA00022692"/>
    </source>
</evidence>
<dbReference type="Pfam" id="PF07690">
    <property type="entry name" value="MFS_1"/>
    <property type="match status" value="1"/>
</dbReference>
<feature type="transmembrane region" description="Helical" evidence="7">
    <location>
        <begin position="83"/>
        <end position="102"/>
    </location>
</feature>
<dbReference type="PROSITE" id="PS50850">
    <property type="entry name" value="MFS"/>
    <property type="match status" value="1"/>
</dbReference>
<dbReference type="PANTHER" id="PTHR42718:SF46">
    <property type="entry name" value="BLR6921 PROTEIN"/>
    <property type="match status" value="1"/>
</dbReference>
<keyword evidence="12" id="KW-1185">Reference proteome</keyword>
<dbReference type="CDD" id="cd17503">
    <property type="entry name" value="MFS_LmrB_MDR_like"/>
    <property type="match status" value="1"/>
</dbReference>
<name>A0AAV5AU86_9FLAO</name>
<evidence type="ECO:0000256" key="5">
    <source>
        <dbReference type="ARBA" id="ARBA00022989"/>
    </source>
</evidence>
<dbReference type="EMBL" id="BQKA01000021">
    <property type="protein sequence ID" value="GJM50079.1"/>
    <property type="molecule type" value="Genomic_DNA"/>
</dbReference>
<feature type="transmembrane region" description="Helical" evidence="7">
    <location>
        <begin position="437"/>
        <end position="456"/>
    </location>
</feature>
<evidence type="ECO:0000313" key="10">
    <source>
        <dbReference type="EMBL" id="GJM53096.1"/>
    </source>
</evidence>
<gene>
    <name evidence="9" type="ORF">RCZ15_10530</name>
    <name evidence="10" type="ORF">RCZ16_14130</name>
</gene>
<comment type="subcellular location">
    <subcellularLocation>
        <location evidence="1">Cell membrane</location>
        <topology evidence="1">Multi-pass membrane protein</topology>
    </subcellularLocation>
</comment>
<feature type="transmembrane region" description="Helical" evidence="7">
    <location>
        <begin position="169"/>
        <end position="191"/>
    </location>
</feature>
<dbReference type="Proteomes" id="UP001208692">
    <property type="component" value="Unassembled WGS sequence"/>
</dbReference>
<dbReference type="InterPro" id="IPR036259">
    <property type="entry name" value="MFS_trans_sf"/>
</dbReference>
<dbReference type="EMBL" id="BQKB01000025">
    <property type="protein sequence ID" value="GJM53096.1"/>
    <property type="molecule type" value="Genomic_DNA"/>
</dbReference>
<dbReference type="SUPFAM" id="SSF103473">
    <property type="entry name" value="MFS general substrate transporter"/>
    <property type="match status" value="1"/>
</dbReference>
<feature type="transmembrane region" description="Helical" evidence="7">
    <location>
        <begin position="267"/>
        <end position="288"/>
    </location>
</feature>
<evidence type="ECO:0000259" key="8">
    <source>
        <dbReference type="PROSITE" id="PS50850"/>
    </source>
</evidence>
<feature type="transmembrane region" description="Helical" evidence="7">
    <location>
        <begin position="333"/>
        <end position="351"/>
    </location>
</feature>
<feature type="domain" description="Major facilitator superfamily (MFS) profile" evidence="8">
    <location>
        <begin position="17"/>
        <end position="461"/>
    </location>
</feature>
<dbReference type="PRINTS" id="PR01036">
    <property type="entry name" value="TCRTETB"/>
</dbReference>
<sequence>MNFLQTSKDKDAVKQILPYILAVSIFMEMLDSTILNTALPQMAKDLGESALHMQMAIISYVLALALLIPISGYIADKFGTKKVFITALFTFSLGSLFCALSTDLTQLIISRVIQGFGGSMMNPVGRLVLIRAFPRAEFVKAMNYAVVPGLLGPIIGPLAGGYFVDYFSWHYIFLINIPIGIIAMLLTARYMPNFKDSNAKIDLRGFIIFGTASIIISIALELTGKTNGFYIVGILLLGILILYFYYLHAKNYERPLFSLKLFQVRTFRIGIVGNLACRLGIASVPLLVPIMIQIAYGASAIVSGWVVAPMAIMLLIGKYAVMEILDRFGYRKVLIFNTIIIGLLIISLGLPTETMPVYWFIPTMFLLGFFNSIQFTAMNSIAIAGLRPIQVSSGNSLVAVNQQLAISFGVALGFSILRFMDNSSWLTHNSEHLSFRYTFWIMGMLTILSSFVFTKLHPRDGDNLRSAIPVKSK</sequence>
<evidence type="ECO:0000256" key="3">
    <source>
        <dbReference type="ARBA" id="ARBA00022475"/>
    </source>
</evidence>
<organism evidence="9 11">
    <name type="scientific">Capnocytophaga catalasegens</name>
    <dbReference type="NCBI Taxonomy" id="1004260"/>
    <lineage>
        <taxon>Bacteria</taxon>
        <taxon>Pseudomonadati</taxon>
        <taxon>Bacteroidota</taxon>
        <taxon>Flavobacteriia</taxon>
        <taxon>Flavobacteriales</taxon>
        <taxon>Flavobacteriaceae</taxon>
        <taxon>Capnocytophaga</taxon>
    </lineage>
</organism>
<feature type="transmembrane region" description="Helical" evidence="7">
    <location>
        <begin position="228"/>
        <end position="246"/>
    </location>
</feature>
<keyword evidence="3" id="KW-1003">Cell membrane</keyword>
<feature type="transmembrane region" description="Helical" evidence="7">
    <location>
        <begin position="12"/>
        <end position="30"/>
    </location>
</feature>
<evidence type="ECO:0000256" key="7">
    <source>
        <dbReference type="SAM" id="Phobius"/>
    </source>
</evidence>
<keyword evidence="5 7" id="KW-1133">Transmembrane helix</keyword>
<keyword evidence="6 7" id="KW-0472">Membrane</keyword>
<feature type="transmembrane region" description="Helical" evidence="7">
    <location>
        <begin position="357"/>
        <end position="386"/>
    </location>
</feature>
<feature type="transmembrane region" description="Helical" evidence="7">
    <location>
        <begin position="294"/>
        <end position="321"/>
    </location>
</feature>
<dbReference type="Gene3D" id="1.20.1250.20">
    <property type="entry name" value="MFS general substrate transporter like domains"/>
    <property type="match status" value="1"/>
</dbReference>
<evidence type="ECO:0000256" key="2">
    <source>
        <dbReference type="ARBA" id="ARBA00022448"/>
    </source>
</evidence>
<feature type="transmembrane region" description="Helical" evidence="7">
    <location>
        <begin position="141"/>
        <end position="163"/>
    </location>
</feature>
<protein>
    <submittedName>
        <fullName evidence="9">MFS transporter</fullName>
    </submittedName>
</protein>
<dbReference type="InterPro" id="IPR011701">
    <property type="entry name" value="MFS"/>
</dbReference>
<feature type="transmembrane region" description="Helical" evidence="7">
    <location>
        <begin position="203"/>
        <end position="222"/>
    </location>
</feature>
<dbReference type="PANTHER" id="PTHR42718">
    <property type="entry name" value="MAJOR FACILITATOR SUPERFAMILY MULTIDRUG TRANSPORTER MFSC"/>
    <property type="match status" value="1"/>
</dbReference>
<dbReference type="Gene3D" id="1.20.1720.10">
    <property type="entry name" value="Multidrug resistance protein D"/>
    <property type="match status" value="1"/>
</dbReference>
<dbReference type="RefSeq" id="WP_264846718.1">
    <property type="nucleotide sequence ID" value="NZ_BPMA01000028.1"/>
</dbReference>
<dbReference type="InterPro" id="IPR020846">
    <property type="entry name" value="MFS_dom"/>
</dbReference>
<feature type="transmembrane region" description="Helical" evidence="7">
    <location>
        <begin position="108"/>
        <end position="129"/>
    </location>
</feature>
<evidence type="ECO:0000313" key="11">
    <source>
        <dbReference type="Proteomes" id="UP001207736"/>
    </source>
</evidence>
<dbReference type="GO" id="GO:0022857">
    <property type="term" value="F:transmembrane transporter activity"/>
    <property type="evidence" value="ECO:0007669"/>
    <property type="project" value="InterPro"/>
</dbReference>
<feature type="transmembrane region" description="Helical" evidence="7">
    <location>
        <begin position="398"/>
        <end position="417"/>
    </location>
</feature>
<feature type="transmembrane region" description="Helical" evidence="7">
    <location>
        <begin position="50"/>
        <end position="71"/>
    </location>
</feature>
<evidence type="ECO:0000313" key="12">
    <source>
        <dbReference type="Proteomes" id="UP001208692"/>
    </source>
</evidence>
<evidence type="ECO:0000313" key="9">
    <source>
        <dbReference type="EMBL" id="GJM50079.1"/>
    </source>
</evidence>